<evidence type="ECO:0000313" key="3">
    <source>
        <dbReference type="Proteomes" id="UP001156882"/>
    </source>
</evidence>
<keyword evidence="1" id="KW-0812">Transmembrane</keyword>
<accession>A0ABQ6CTE5</accession>
<dbReference type="EMBL" id="BSPC01000066">
    <property type="protein sequence ID" value="GLS22837.1"/>
    <property type="molecule type" value="Genomic_DNA"/>
</dbReference>
<dbReference type="RefSeq" id="WP_284315789.1">
    <property type="nucleotide sequence ID" value="NZ_BSPC01000066.1"/>
</dbReference>
<protein>
    <submittedName>
        <fullName evidence="2">Uncharacterized protein</fullName>
    </submittedName>
</protein>
<keyword evidence="1" id="KW-0472">Membrane</keyword>
<sequence length="110" mass="12177">MNTPLIPDGIDISKLVVPGKVPEDPMEIPSYVQQPREPARETPRLWLTMPFGFFCLFGLPLIAVFYILPFALSIGIPPITAIFVLTALWANCLKWMNQGKSASREASATC</sequence>
<feature type="transmembrane region" description="Helical" evidence="1">
    <location>
        <begin position="74"/>
        <end position="93"/>
    </location>
</feature>
<organism evidence="2 3">
    <name type="scientific">Labrys miyagiensis</name>
    <dbReference type="NCBI Taxonomy" id="346912"/>
    <lineage>
        <taxon>Bacteria</taxon>
        <taxon>Pseudomonadati</taxon>
        <taxon>Pseudomonadota</taxon>
        <taxon>Alphaproteobacteria</taxon>
        <taxon>Hyphomicrobiales</taxon>
        <taxon>Xanthobacteraceae</taxon>
        <taxon>Labrys</taxon>
    </lineage>
</organism>
<comment type="caution">
    <text evidence="2">The sequence shown here is derived from an EMBL/GenBank/DDBJ whole genome shotgun (WGS) entry which is preliminary data.</text>
</comment>
<evidence type="ECO:0000313" key="2">
    <source>
        <dbReference type="EMBL" id="GLS22837.1"/>
    </source>
</evidence>
<name>A0ABQ6CTE5_9HYPH</name>
<keyword evidence="1" id="KW-1133">Transmembrane helix</keyword>
<reference evidence="3" key="1">
    <citation type="journal article" date="2019" name="Int. J. Syst. Evol. Microbiol.">
        <title>The Global Catalogue of Microorganisms (GCM) 10K type strain sequencing project: providing services to taxonomists for standard genome sequencing and annotation.</title>
        <authorList>
            <consortium name="The Broad Institute Genomics Platform"/>
            <consortium name="The Broad Institute Genome Sequencing Center for Infectious Disease"/>
            <person name="Wu L."/>
            <person name="Ma J."/>
        </authorList>
    </citation>
    <scope>NUCLEOTIDE SEQUENCE [LARGE SCALE GENOMIC DNA]</scope>
    <source>
        <strain evidence="3">NBRC 101365</strain>
    </source>
</reference>
<evidence type="ECO:0000256" key="1">
    <source>
        <dbReference type="SAM" id="Phobius"/>
    </source>
</evidence>
<keyword evidence="3" id="KW-1185">Reference proteome</keyword>
<feature type="transmembrane region" description="Helical" evidence="1">
    <location>
        <begin position="45"/>
        <end position="68"/>
    </location>
</feature>
<dbReference type="Proteomes" id="UP001156882">
    <property type="component" value="Unassembled WGS sequence"/>
</dbReference>
<gene>
    <name evidence="2" type="ORF">GCM10007874_58570</name>
</gene>
<proteinExistence type="predicted"/>